<keyword evidence="1" id="KW-0812">Transmembrane</keyword>
<keyword evidence="1" id="KW-0472">Membrane</keyword>
<protein>
    <submittedName>
        <fullName evidence="2">Uncharacterized protein</fullName>
    </submittedName>
</protein>
<accession>A0AB39JF83</accession>
<proteinExistence type="predicted"/>
<keyword evidence="1" id="KW-1133">Transmembrane helix</keyword>
<name>A0AB39JF83_9VIRU</name>
<feature type="transmembrane region" description="Helical" evidence="1">
    <location>
        <begin position="6"/>
        <end position="24"/>
    </location>
</feature>
<sequence>MIHKYINFKIFLLSFSIGVFYVYITDDYKQNIVVYPTPLNLDKKMYVDKSDNCFKYNLKEVPCPANKKDYIKVGANY</sequence>
<organism evidence="2">
    <name type="scientific">Florenciella sp. virus SA2</name>
    <dbReference type="NCBI Taxonomy" id="3240092"/>
    <lineage>
        <taxon>Viruses</taxon>
    </lineage>
</organism>
<gene>
    <name evidence="2" type="ORF">FloV-SA2_00269</name>
</gene>
<reference evidence="2" key="1">
    <citation type="submission" date="2024-03" db="EMBL/GenBank/DDBJ databases">
        <title>Eukaryotic viruses encode the ribosomal protein eL40.</title>
        <authorList>
            <person name="Thomy J."/>
            <person name="Schvarcz C.R."/>
            <person name="McBeain K.A."/>
            <person name="Edwards K.F."/>
            <person name="Steward G.F."/>
        </authorList>
    </citation>
    <scope>NUCLEOTIDE SEQUENCE</scope>
    <source>
        <strain evidence="2">FloV-SA2</strain>
    </source>
</reference>
<evidence type="ECO:0000256" key="1">
    <source>
        <dbReference type="SAM" id="Phobius"/>
    </source>
</evidence>
<evidence type="ECO:0000313" key="2">
    <source>
        <dbReference type="EMBL" id="XDO02088.1"/>
    </source>
</evidence>
<dbReference type="EMBL" id="PP542043">
    <property type="protein sequence ID" value="XDO02088.1"/>
    <property type="molecule type" value="Genomic_DNA"/>
</dbReference>